<feature type="domain" description="Zinc finger CHC2-type" evidence="1">
    <location>
        <begin position="37"/>
        <end position="90"/>
    </location>
</feature>
<dbReference type="EMBL" id="BPQI01000133">
    <property type="protein sequence ID" value="GJD58129.1"/>
    <property type="molecule type" value="Genomic_DNA"/>
</dbReference>
<evidence type="ECO:0000259" key="1">
    <source>
        <dbReference type="SMART" id="SM00400"/>
    </source>
</evidence>
<dbReference type="SUPFAM" id="SSF57783">
    <property type="entry name" value="Zinc beta-ribbon"/>
    <property type="match status" value="1"/>
</dbReference>
<dbReference type="Proteomes" id="UP001055303">
    <property type="component" value="Unassembled WGS sequence"/>
</dbReference>
<dbReference type="GO" id="GO:0006260">
    <property type="term" value="P:DNA replication"/>
    <property type="evidence" value="ECO:0007669"/>
    <property type="project" value="InterPro"/>
</dbReference>
<gene>
    <name evidence="2" type="ORF">IFDJLNFL_4044</name>
    <name evidence="3" type="ORF">MTDSW087_04813</name>
</gene>
<dbReference type="InterPro" id="IPR002694">
    <property type="entry name" value="Znf_CHC2"/>
</dbReference>
<dbReference type="GO" id="GO:0003677">
    <property type="term" value="F:DNA binding"/>
    <property type="evidence" value="ECO:0007669"/>
    <property type="project" value="InterPro"/>
</dbReference>
<dbReference type="AlphaFoldDB" id="A0A564G566"/>
<sequence length="430" mass="46528">MPASSSFADWVAEARAVPIEAALERARVRLRKQGPELVGPCPVCGGHRRFNVNRSKGIFLCRGSGEAGDVIALTRYLEACDFKVACEILTGRPPPGRNSSETPEERTARQAIVAKREAQRAKYDEAKARESERFRERERRWCWDAWQAAVPVVGSPAEAYLALRGLIVPERAALKCVLEHPFFADGKAGAAVVHTGPAMVAAIVGPAGKFAGLHATWIDLGRSGGKVEIGDPETGELLPAKKVRGSAGGGHIPLVPHPAPKDLVVGEGIETVLTVWRAHVACRWPYLADAAYWSAYSLHNIAGPATKTVAHPTERLIDRAGRERARRVGGPVPDLARPGLIIPPSVERVWLLGDGDSDRTMTEMALERAARRFRAGRPWLDVRVAWAPEGQDFNDVLRTAAAEAGSTIAQCIPLEGGGRTYEHATYSHVS</sequence>
<dbReference type="RefSeq" id="WP_238179362.1">
    <property type="nucleotide sequence ID" value="NZ_BPQI01000133.1"/>
</dbReference>
<reference evidence="2" key="3">
    <citation type="submission" date="2021-08" db="EMBL/GenBank/DDBJ databases">
        <authorList>
            <person name="Tani A."/>
            <person name="Ola A."/>
            <person name="Ogura Y."/>
            <person name="Katsura K."/>
            <person name="Hayashi T."/>
        </authorList>
    </citation>
    <scope>NUCLEOTIDE SEQUENCE</scope>
    <source>
        <strain evidence="2">DSM 22415</strain>
    </source>
</reference>
<dbReference type="Pfam" id="PF01807">
    <property type="entry name" value="Zn_ribbon_DnaG"/>
    <property type="match status" value="1"/>
</dbReference>
<name>A0A564G566_9HYPH</name>
<reference evidence="3 4" key="1">
    <citation type="submission" date="2019-06" db="EMBL/GenBank/DDBJ databases">
        <authorList>
            <person name="Rodrigo-Torres L."/>
            <person name="Arahal R. D."/>
            <person name="Lucena T."/>
        </authorList>
    </citation>
    <scope>NUCLEOTIDE SEQUENCE [LARGE SCALE GENOMIC DNA]</scope>
    <source>
        <strain evidence="3 4">SW08-7</strain>
    </source>
</reference>
<evidence type="ECO:0000313" key="3">
    <source>
        <dbReference type="EMBL" id="VUF15080.1"/>
    </source>
</evidence>
<keyword evidence="5" id="KW-1185">Reference proteome</keyword>
<evidence type="ECO:0000313" key="5">
    <source>
        <dbReference type="Proteomes" id="UP001055303"/>
    </source>
</evidence>
<reference evidence="2" key="2">
    <citation type="journal article" date="2021" name="Front. Microbiol.">
        <title>Comprehensive Comparative Genomics and Phenotyping of Methylobacterium Species.</title>
        <authorList>
            <person name="Alessa O."/>
            <person name="Ogura Y."/>
            <person name="Fujitani Y."/>
            <person name="Takami H."/>
            <person name="Hayashi T."/>
            <person name="Sahin N."/>
            <person name="Tani A."/>
        </authorList>
    </citation>
    <scope>NUCLEOTIDE SEQUENCE</scope>
    <source>
        <strain evidence="2">DSM 22415</strain>
    </source>
</reference>
<dbReference type="InterPro" id="IPR036977">
    <property type="entry name" value="DNA_primase_Znf_CHC2"/>
</dbReference>
<proteinExistence type="predicted"/>
<accession>A0A564G566</accession>
<dbReference type="Proteomes" id="UP000401717">
    <property type="component" value="Unassembled WGS sequence"/>
</dbReference>
<evidence type="ECO:0000313" key="4">
    <source>
        <dbReference type="Proteomes" id="UP000401717"/>
    </source>
</evidence>
<dbReference type="EMBL" id="CABFVH010000046">
    <property type="protein sequence ID" value="VUF15080.1"/>
    <property type="molecule type" value="Genomic_DNA"/>
</dbReference>
<dbReference type="GO" id="GO:0003899">
    <property type="term" value="F:DNA-directed RNA polymerase activity"/>
    <property type="evidence" value="ECO:0007669"/>
    <property type="project" value="InterPro"/>
</dbReference>
<organism evidence="3 4">
    <name type="scientific">Methylobacterium dankookense</name>
    <dbReference type="NCBI Taxonomy" id="560405"/>
    <lineage>
        <taxon>Bacteria</taxon>
        <taxon>Pseudomonadati</taxon>
        <taxon>Pseudomonadota</taxon>
        <taxon>Alphaproteobacteria</taxon>
        <taxon>Hyphomicrobiales</taxon>
        <taxon>Methylobacteriaceae</taxon>
        <taxon>Methylobacterium</taxon>
    </lineage>
</organism>
<dbReference type="GO" id="GO:0008270">
    <property type="term" value="F:zinc ion binding"/>
    <property type="evidence" value="ECO:0007669"/>
    <property type="project" value="InterPro"/>
</dbReference>
<dbReference type="Gene3D" id="3.90.580.10">
    <property type="entry name" value="Zinc finger, CHC2-type domain"/>
    <property type="match status" value="1"/>
</dbReference>
<evidence type="ECO:0000313" key="2">
    <source>
        <dbReference type="EMBL" id="GJD58129.1"/>
    </source>
</evidence>
<dbReference type="InterPro" id="IPR055570">
    <property type="entry name" value="DUF7146"/>
</dbReference>
<dbReference type="SMART" id="SM00400">
    <property type="entry name" value="ZnF_CHCC"/>
    <property type="match status" value="1"/>
</dbReference>
<protein>
    <recommendedName>
        <fullName evidence="1">Zinc finger CHC2-type domain-containing protein</fullName>
    </recommendedName>
</protein>
<dbReference type="Pfam" id="PF23639">
    <property type="entry name" value="DUF7146"/>
    <property type="match status" value="1"/>
</dbReference>